<feature type="region of interest" description="Disordered" evidence="6">
    <location>
        <begin position="1"/>
        <end position="62"/>
    </location>
</feature>
<dbReference type="Gene3D" id="3.30.1490.20">
    <property type="entry name" value="ATP-grasp fold, A domain"/>
    <property type="match status" value="1"/>
</dbReference>
<dbReference type="InterPro" id="IPR001359">
    <property type="entry name" value="Synapsin"/>
</dbReference>
<dbReference type="PANTHER" id="PTHR10841:SF17">
    <property type="entry name" value="SYNAPSIN"/>
    <property type="match status" value="1"/>
</dbReference>
<dbReference type="Gene3D" id="3.40.50.20">
    <property type="match status" value="1"/>
</dbReference>
<protein>
    <submittedName>
        <fullName evidence="10">Synapsin, ATP binding domain protein</fullName>
    </submittedName>
</protein>
<dbReference type="PRINTS" id="PR01368">
    <property type="entry name" value="SYNAPSIN"/>
</dbReference>
<keyword evidence="2" id="KW-0597">Phosphoprotein</keyword>
<evidence type="ECO:0000313" key="10">
    <source>
        <dbReference type="WBParaSite" id="OFLC_0000112801-mRNA-1"/>
    </source>
</evidence>
<evidence type="ECO:0000256" key="2">
    <source>
        <dbReference type="ARBA" id="ARBA00022553"/>
    </source>
</evidence>
<keyword evidence="9" id="KW-1185">Reference proteome</keyword>
<dbReference type="EMBL" id="UZAJ01000490">
    <property type="protein sequence ID" value="VDO28365.1"/>
    <property type="molecule type" value="Genomic_DNA"/>
</dbReference>
<dbReference type="InterPro" id="IPR020897">
    <property type="entry name" value="Synapsin_pre-ATP-grasp_dom"/>
</dbReference>
<dbReference type="Pfam" id="PF02078">
    <property type="entry name" value="Synapsin"/>
    <property type="match status" value="1"/>
</dbReference>
<name>A0A183H0W9_9BILA</name>
<dbReference type="WBParaSite" id="OFLC_0000112801-mRNA-1">
    <property type="protein sequence ID" value="OFLC_0000112801-mRNA-1"/>
    <property type="gene ID" value="OFLC_0000112801"/>
</dbReference>
<dbReference type="SUPFAM" id="SSF52440">
    <property type="entry name" value="PreATP-grasp domain"/>
    <property type="match status" value="1"/>
</dbReference>
<dbReference type="STRING" id="387005.A0A183H0W9"/>
<dbReference type="InterPro" id="IPR013815">
    <property type="entry name" value="ATP_grasp_subdomain_1"/>
</dbReference>
<dbReference type="GO" id="GO:0005524">
    <property type="term" value="F:ATP binding"/>
    <property type="evidence" value="ECO:0007669"/>
    <property type="project" value="UniProtKB-UniRule"/>
</dbReference>
<feature type="region of interest" description="Disordered" evidence="6">
    <location>
        <begin position="427"/>
        <end position="524"/>
    </location>
</feature>
<feature type="domain" description="ATP-grasp" evidence="7">
    <location>
        <begin position="230"/>
        <end position="415"/>
    </location>
</feature>
<evidence type="ECO:0000256" key="4">
    <source>
        <dbReference type="ARBA" id="ARBA00034103"/>
    </source>
</evidence>
<gene>
    <name evidence="8" type="ORF">OFLC_LOCUS1129</name>
</gene>
<evidence type="ECO:0000256" key="6">
    <source>
        <dbReference type="SAM" id="MobiDB-lite"/>
    </source>
</evidence>
<organism evidence="10">
    <name type="scientific">Onchocerca flexuosa</name>
    <dbReference type="NCBI Taxonomy" id="387005"/>
    <lineage>
        <taxon>Eukaryota</taxon>
        <taxon>Metazoa</taxon>
        <taxon>Ecdysozoa</taxon>
        <taxon>Nematoda</taxon>
        <taxon>Chromadorea</taxon>
        <taxon>Rhabditida</taxon>
        <taxon>Spirurina</taxon>
        <taxon>Spiruromorpha</taxon>
        <taxon>Filarioidea</taxon>
        <taxon>Onchocercidae</taxon>
        <taxon>Onchocerca</taxon>
    </lineage>
</organism>
<sequence>MESISSGVNFLRRRFSSQDNEEDEKSTPASAPGGRGPQQQQAQYQQQQQSSHMQNGPPNSFSLASLANKVSSAISAPTSPSKQSMSMYSQVQGITKNLMQAASNAAASYIQGPHKCILIIDDQQIDWSKYFRSNRTGWQLRIEQAPFSEIHVCCHSNRKCTVDILESGKEHRRMQPDFVLFRQNANSEKGDYTNIVIALLKGGVQTLNSPESIRILLDKNWTFNRLQWICETTGPNAIPLIEQTYYPLFDHFVSQSAQSRFPIVIRVGHGSHGLGKMKIEDENHMLEVENMLRSIKPVEVVIEPFIETKYDIHLQKIGTETRAYIRKGISNDWKSNASSAMLEKIALSNRQKQWLSIISDAFGGLEVFGIDILVAKDGREIVHDVNDAITLLGDTQEDDRRAIADLIQAHIIQSAQRVTQQIAATRIGIPPVPPPRPQSANVSRSSTSETNISDFEGETAVNNDDKLGRKNSIGQKASQLQRSVRQPSKQGKEPSGSNLQQQQHQDDTMGQLKRTFAGIFGEVQ</sequence>
<feature type="compositionally biased region" description="Polar residues" evidence="6">
    <location>
        <begin position="438"/>
        <end position="453"/>
    </location>
</feature>
<dbReference type="Pfam" id="PF02750">
    <property type="entry name" value="Synapsin_C"/>
    <property type="match status" value="1"/>
</dbReference>
<evidence type="ECO:0000313" key="9">
    <source>
        <dbReference type="Proteomes" id="UP000267606"/>
    </source>
</evidence>
<dbReference type="Proteomes" id="UP000267606">
    <property type="component" value="Unassembled WGS sequence"/>
</dbReference>
<reference evidence="8 9" key="2">
    <citation type="submission" date="2018-11" db="EMBL/GenBank/DDBJ databases">
        <authorList>
            <consortium name="Pathogen Informatics"/>
        </authorList>
    </citation>
    <scope>NUCLEOTIDE SEQUENCE [LARGE SCALE GENOMIC DNA]</scope>
</reference>
<dbReference type="PANTHER" id="PTHR10841">
    <property type="entry name" value="SYNAPSIN"/>
    <property type="match status" value="1"/>
</dbReference>
<feature type="compositionally biased region" description="Polar residues" evidence="6">
    <location>
        <begin position="472"/>
        <end position="499"/>
    </location>
</feature>
<evidence type="ECO:0000313" key="8">
    <source>
        <dbReference type="EMBL" id="VDO28365.1"/>
    </source>
</evidence>
<dbReference type="GO" id="GO:0030672">
    <property type="term" value="C:synaptic vesicle membrane"/>
    <property type="evidence" value="ECO:0007669"/>
    <property type="project" value="TreeGrafter"/>
</dbReference>
<dbReference type="InterPro" id="IPR016185">
    <property type="entry name" value="PreATP-grasp_dom_sf"/>
</dbReference>
<reference evidence="10" key="1">
    <citation type="submission" date="2016-06" db="UniProtKB">
        <authorList>
            <consortium name="WormBaseParasite"/>
        </authorList>
    </citation>
    <scope>IDENTIFICATION</scope>
</reference>
<feature type="compositionally biased region" description="Polar residues" evidence="6">
    <location>
        <begin position="52"/>
        <end position="62"/>
    </location>
</feature>
<dbReference type="SUPFAM" id="SSF56059">
    <property type="entry name" value="Glutathione synthetase ATP-binding domain-like"/>
    <property type="match status" value="1"/>
</dbReference>
<proteinExistence type="inferred from homology"/>
<dbReference type="PROSITE" id="PS50975">
    <property type="entry name" value="ATP_GRASP"/>
    <property type="match status" value="1"/>
</dbReference>
<feature type="compositionally biased region" description="Low complexity" evidence="6">
    <location>
        <begin position="28"/>
        <end position="51"/>
    </location>
</feature>
<dbReference type="InterPro" id="IPR011761">
    <property type="entry name" value="ATP-grasp"/>
</dbReference>
<evidence type="ECO:0000259" key="7">
    <source>
        <dbReference type="PROSITE" id="PS50975"/>
    </source>
</evidence>
<keyword evidence="5" id="KW-0547">Nucleotide-binding</keyword>
<keyword evidence="5" id="KW-0067">ATP-binding</keyword>
<evidence type="ECO:0000256" key="1">
    <source>
        <dbReference type="ARBA" id="ARBA00008243"/>
    </source>
</evidence>
<comment type="similarity">
    <text evidence="1">Belongs to the synapsin family.</text>
</comment>
<keyword evidence="3" id="KW-0770">Synapse</keyword>
<dbReference type="AlphaFoldDB" id="A0A183H0W9"/>
<dbReference type="InterPro" id="IPR020898">
    <property type="entry name" value="Synapsin_ATP-bd_dom"/>
</dbReference>
<dbReference type="Gene3D" id="3.30.470.20">
    <property type="entry name" value="ATP-grasp fold, B domain"/>
    <property type="match status" value="1"/>
</dbReference>
<evidence type="ECO:0000256" key="5">
    <source>
        <dbReference type="PROSITE-ProRule" id="PRU00409"/>
    </source>
</evidence>
<accession>A0A183H0W9</accession>
<evidence type="ECO:0000256" key="3">
    <source>
        <dbReference type="ARBA" id="ARBA00023018"/>
    </source>
</evidence>
<dbReference type="GO" id="GO:0007269">
    <property type="term" value="P:neurotransmitter secretion"/>
    <property type="evidence" value="ECO:0007669"/>
    <property type="project" value="InterPro"/>
</dbReference>
<comment type="subcellular location">
    <subcellularLocation>
        <location evidence="4">Synapse</location>
    </subcellularLocation>
</comment>
<dbReference type="GO" id="GO:0046872">
    <property type="term" value="F:metal ion binding"/>
    <property type="evidence" value="ECO:0007669"/>
    <property type="project" value="InterPro"/>
</dbReference>